<dbReference type="Proteomes" id="UP000027730">
    <property type="component" value="Unassembled WGS sequence"/>
</dbReference>
<dbReference type="OrthoDB" id="5958943at2759"/>
<dbReference type="SMART" id="SM00135">
    <property type="entry name" value="LY"/>
    <property type="match status" value="4"/>
</dbReference>
<dbReference type="InterPro" id="IPR013328">
    <property type="entry name" value="6PGD_dom2"/>
</dbReference>
<evidence type="ECO:0008006" key="6">
    <source>
        <dbReference type="Google" id="ProtNLM"/>
    </source>
</evidence>
<dbReference type="PANTHER" id="PTHR48075:SF3">
    <property type="entry name" value="3-HYDROXYACYL-COA DEHYDROGENASE"/>
    <property type="match status" value="1"/>
</dbReference>
<organism evidence="4 5">
    <name type="scientific">Aureobasidium namibiae CBS 147.97</name>
    <dbReference type="NCBI Taxonomy" id="1043004"/>
    <lineage>
        <taxon>Eukaryota</taxon>
        <taxon>Fungi</taxon>
        <taxon>Dikarya</taxon>
        <taxon>Ascomycota</taxon>
        <taxon>Pezizomycotina</taxon>
        <taxon>Dothideomycetes</taxon>
        <taxon>Dothideomycetidae</taxon>
        <taxon>Dothideales</taxon>
        <taxon>Saccotheciaceae</taxon>
        <taxon>Aureobasidium</taxon>
    </lineage>
</organism>
<dbReference type="SUPFAM" id="SSF48179">
    <property type="entry name" value="6-phosphogluconate dehydrogenase C-terminal domain-like"/>
    <property type="match status" value="1"/>
</dbReference>
<dbReference type="InterPro" id="IPR011042">
    <property type="entry name" value="6-blade_b-propeller_TolB-like"/>
</dbReference>
<name>A0A074W4P3_9PEZI</name>
<dbReference type="Pfam" id="PF00725">
    <property type="entry name" value="3HCDH"/>
    <property type="match status" value="1"/>
</dbReference>
<evidence type="ECO:0000313" key="5">
    <source>
        <dbReference type="Proteomes" id="UP000027730"/>
    </source>
</evidence>
<dbReference type="GO" id="GO:0006631">
    <property type="term" value="P:fatty acid metabolic process"/>
    <property type="evidence" value="ECO:0007669"/>
    <property type="project" value="InterPro"/>
</dbReference>
<dbReference type="Gene3D" id="3.40.50.720">
    <property type="entry name" value="NAD(P)-binding Rossmann-like Domain"/>
    <property type="match status" value="1"/>
</dbReference>
<dbReference type="InterPro" id="IPR036291">
    <property type="entry name" value="NAD(P)-bd_dom_sf"/>
</dbReference>
<reference evidence="4 5" key="1">
    <citation type="journal article" date="2014" name="BMC Genomics">
        <title>Genome sequencing of four Aureobasidium pullulans varieties: biotechnological potential, stress tolerance, and description of new species.</title>
        <authorList>
            <person name="Gostin Ar C."/>
            <person name="Ohm R.A."/>
            <person name="Kogej T."/>
            <person name="Sonjak S."/>
            <person name="Turk M."/>
            <person name="Zajc J."/>
            <person name="Zalar P."/>
            <person name="Grube M."/>
            <person name="Sun H."/>
            <person name="Han J."/>
            <person name="Sharma A."/>
            <person name="Chiniquy J."/>
            <person name="Ngan C.Y."/>
            <person name="Lipzen A."/>
            <person name="Barry K."/>
            <person name="Grigoriev I.V."/>
            <person name="Gunde-Cimerman N."/>
        </authorList>
    </citation>
    <scope>NUCLEOTIDE SEQUENCE [LARGE SCALE GENOMIC DNA]</scope>
    <source>
        <strain evidence="4 5">CBS 147.97</strain>
    </source>
</reference>
<dbReference type="GO" id="GO:0070403">
    <property type="term" value="F:NAD+ binding"/>
    <property type="evidence" value="ECO:0007669"/>
    <property type="project" value="InterPro"/>
</dbReference>
<proteinExistence type="predicted"/>
<dbReference type="PANTHER" id="PTHR48075">
    <property type="entry name" value="3-HYDROXYACYL-COA DEHYDROGENASE FAMILY PROTEIN"/>
    <property type="match status" value="1"/>
</dbReference>
<accession>A0A074W4P3</accession>
<protein>
    <recommendedName>
        <fullName evidence="6">3-hydroxyacyl-CoA dehydrogenase</fullName>
    </recommendedName>
</protein>
<evidence type="ECO:0000259" key="3">
    <source>
        <dbReference type="Pfam" id="PF02737"/>
    </source>
</evidence>
<keyword evidence="1" id="KW-0560">Oxidoreductase</keyword>
<dbReference type="SUPFAM" id="SSF51735">
    <property type="entry name" value="NAD(P)-binding Rossmann-fold domains"/>
    <property type="match status" value="1"/>
</dbReference>
<dbReference type="SUPFAM" id="SSF63825">
    <property type="entry name" value="YWTD domain"/>
    <property type="match status" value="1"/>
</dbReference>
<dbReference type="AlphaFoldDB" id="A0A074W4P3"/>
<dbReference type="RefSeq" id="XP_013422279.1">
    <property type="nucleotide sequence ID" value="XM_013566825.1"/>
</dbReference>
<dbReference type="InterPro" id="IPR008927">
    <property type="entry name" value="6-PGluconate_DH-like_C_sf"/>
</dbReference>
<feature type="domain" description="3-hydroxyacyl-CoA dehydrogenase C-terminal" evidence="2">
    <location>
        <begin position="190"/>
        <end position="283"/>
    </location>
</feature>
<evidence type="ECO:0000313" key="4">
    <source>
        <dbReference type="EMBL" id="KEQ68095.1"/>
    </source>
</evidence>
<dbReference type="STRING" id="1043004.A0A074W4P3"/>
<dbReference type="Pfam" id="PF02737">
    <property type="entry name" value="3HCDH_N"/>
    <property type="match status" value="1"/>
</dbReference>
<dbReference type="InterPro" id="IPR006176">
    <property type="entry name" value="3-OHacyl-CoA_DH_NAD-bd"/>
</dbReference>
<keyword evidence="5" id="KW-1185">Reference proteome</keyword>
<dbReference type="GO" id="GO:0016616">
    <property type="term" value="F:oxidoreductase activity, acting on the CH-OH group of donors, NAD or NADP as acceptor"/>
    <property type="evidence" value="ECO:0007669"/>
    <property type="project" value="InterPro"/>
</dbReference>
<dbReference type="Gene3D" id="1.10.1040.10">
    <property type="entry name" value="N-(1-d-carboxylethyl)-l-norvaline Dehydrogenase, domain 2"/>
    <property type="match status" value="1"/>
</dbReference>
<sequence>MTWEIPKDYKSRPVVVLGGGVLGRRIAACWVAGGFHVIVRDPSEKSRNDAVDYIKQNIATYLALTKSTAGSYEAIEDFQAAVRDSWLVFEAVPEILGLKENTFLDLEKHAPKDCILASNSSSYKSSELLGKVTDATKTRVLNTHYMMPPQALIVELMTSGSTAEAIFPFLEDELSKAGLHPVSAKRESTGFIFNRIWAAIKREVLAVIAEGVSDPKTIDAIWMEQYQSPSGPCTMMDSVGLDTVEHIETHYVHDRHLPDTTLKWLHENYVEKGKLGNKSDKGGLYPPPTQGQGSKLLVLNMYQGSYPGELSLQKVLTSGQVLELSVDNKNARPVALVTDQGCPDGIDVYGDRMYWTCMGMAPKNDGAVYSAKLDGSDIKTIVKPGDVHTPKQLHVDKANKKLYFCDREGLRVHRSNLDGSDHEILIQTGDWQTEKDKVKDQTNWCVGVTVAPKLGKFFWTQKGFPKGSQGRIFSANIEMPSGATAETREDVELVLGDLPEPIDLEFDEPTGVLYWTDRGELPFGNTLNKKTIVGQAPEAEKALGRQIIAQGFGEAIGLRIDDQKQRIYVADLSGRIWECFTEPGPKTKIYEAAGHAYTGLVVLNY</sequence>
<evidence type="ECO:0000259" key="2">
    <source>
        <dbReference type="Pfam" id="PF00725"/>
    </source>
</evidence>
<dbReference type="EMBL" id="KL584740">
    <property type="protein sequence ID" value="KEQ68095.1"/>
    <property type="molecule type" value="Genomic_DNA"/>
</dbReference>
<dbReference type="InterPro" id="IPR000033">
    <property type="entry name" value="LDLR_classB_rpt"/>
</dbReference>
<dbReference type="Gene3D" id="2.120.10.30">
    <property type="entry name" value="TolB, C-terminal domain"/>
    <property type="match status" value="2"/>
</dbReference>
<gene>
    <name evidence="4" type="ORF">M436DRAFT_86695</name>
</gene>
<evidence type="ECO:0000256" key="1">
    <source>
        <dbReference type="ARBA" id="ARBA00023002"/>
    </source>
</evidence>
<dbReference type="GeneID" id="25417790"/>
<dbReference type="HOGENOM" id="CLU_031652_0_0_1"/>
<feature type="domain" description="3-hydroxyacyl-CoA dehydrogenase NAD binding" evidence="3">
    <location>
        <begin position="14"/>
        <end position="185"/>
    </location>
</feature>
<dbReference type="InterPro" id="IPR006108">
    <property type="entry name" value="3HC_DH_C"/>
</dbReference>